<evidence type="ECO:0000256" key="6">
    <source>
        <dbReference type="ARBA" id="ARBA00022833"/>
    </source>
</evidence>
<dbReference type="Gene3D" id="1.20.120.1750">
    <property type="match status" value="1"/>
</dbReference>
<keyword evidence="1" id="KW-0808">Transferase</keyword>
<evidence type="ECO:0000256" key="2">
    <source>
        <dbReference type="ARBA" id="ARBA00022723"/>
    </source>
</evidence>
<keyword evidence="4" id="KW-0863">Zinc-finger</keyword>
<evidence type="ECO:0000256" key="4">
    <source>
        <dbReference type="ARBA" id="ARBA00022771"/>
    </source>
</evidence>
<keyword evidence="6" id="KW-0862">Zinc</keyword>
<protein>
    <recommendedName>
        <fullName evidence="7">RING-type domain-containing protein</fullName>
    </recommendedName>
</protein>
<dbReference type="SUPFAM" id="SSF57850">
    <property type="entry name" value="RING/U-box"/>
    <property type="match status" value="1"/>
</dbReference>
<dbReference type="GO" id="GO:0008270">
    <property type="term" value="F:zinc ion binding"/>
    <property type="evidence" value="ECO:0007669"/>
    <property type="project" value="UniProtKB-KW"/>
</dbReference>
<keyword evidence="2" id="KW-0479">Metal-binding</keyword>
<evidence type="ECO:0000259" key="7">
    <source>
        <dbReference type="PROSITE" id="PS51873"/>
    </source>
</evidence>
<dbReference type="InterPro" id="IPR044066">
    <property type="entry name" value="TRIAD_supradom"/>
</dbReference>
<name>A0A6C0HII4_9ZZZZ</name>
<organism evidence="8">
    <name type="scientific">viral metagenome</name>
    <dbReference type="NCBI Taxonomy" id="1070528"/>
    <lineage>
        <taxon>unclassified sequences</taxon>
        <taxon>metagenomes</taxon>
        <taxon>organismal metagenomes</taxon>
    </lineage>
</organism>
<evidence type="ECO:0000256" key="5">
    <source>
        <dbReference type="ARBA" id="ARBA00022786"/>
    </source>
</evidence>
<evidence type="ECO:0000256" key="1">
    <source>
        <dbReference type="ARBA" id="ARBA00022679"/>
    </source>
</evidence>
<dbReference type="PROSITE" id="PS51873">
    <property type="entry name" value="TRIAD"/>
    <property type="match status" value="1"/>
</dbReference>
<evidence type="ECO:0000313" key="8">
    <source>
        <dbReference type="EMBL" id="QHT80217.1"/>
    </source>
</evidence>
<sequence>MSSCVICCDTFNRSNRKLVSCLHCEFEACCACCQTYMVNESSSRCMNPNKHADGSLVCGKEWPRKFLVENFSKKFLTVVWKETLEKIGFDREKALLPATQGYVEQQIVKEGIKRKIHEVELLMIELGERRHNLLRELHNGGDFRTGIERRFIRACPVEECRGYLSTAWKCGLCEKWTCPECHIVKTEGTDHVCKADDLATAKLLDEDTKPCPKCSEGIFKIEGCDQMWCTQCHTAFSWRTGFIENKVHNPHFYEWQRRINNGVAPRVEGDVVCGRELDHLSVNNIRTYLTRIIGIPLKLENESNQLQRKISNVVQSCLHLQHVHLGTYTVDNVKDNLYLRVDFLRNRITEEQFKVLVQRANKKNDKNKEIGGVLRLFLQTVTDIIYRIQEALRITRVQTNKAGGELILKEIENMIKEVDVIMSYCNECLEDTARTYGSKALRLELFSNDRGGDRRVLF</sequence>
<dbReference type="EMBL" id="MN739966">
    <property type="protein sequence ID" value="QHT80217.1"/>
    <property type="molecule type" value="Genomic_DNA"/>
</dbReference>
<keyword evidence="5" id="KW-0833">Ubl conjugation pathway</keyword>
<feature type="domain" description="RING-type" evidence="7">
    <location>
        <begin position="1"/>
        <end position="262"/>
    </location>
</feature>
<dbReference type="AlphaFoldDB" id="A0A6C0HII4"/>
<evidence type="ECO:0000256" key="3">
    <source>
        <dbReference type="ARBA" id="ARBA00022737"/>
    </source>
</evidence>
<accession>A0A6C0HII4</accession>
<proteinExistence type="predicted"/>
<dbReference type="GO" id="GO:0016740">
    <property type="term" value="F:transferase activity"/>
    <property type="evidence" value="ECO:0007669"/>
    <property type="project" value="UniProtKB-KW"/>
</dbReference>
<reference evidence="8" key="1">
    <citation type="journal article" date="2020" name="Nature">
        <title>Giant virus diversity and host interactions through global metagenomics.</title>
        <authorList>
            <person name="Schulz F."/>
            <person name="Roux S."/>
            <person name="Paez-Espino D."/>
            <person name="Jungbluth S."/>
            <person name="Walsh D.A."/>
            <person name="Denef V.J."/>
            <person name="McMahon K.D."/>
            <person name="Konstantinidis K.T."/>
            <person name="Eloe-Fadrosh E.A."/>
            <person name="Kyrpides N.C."/>
            <person name="Woyke T."/>
        </authorList>
    </citation>
    <scope>NUCLEOTIDE SEQUENCE</scope>
    <source>
        <strain evidence="8">GVMAG-M-3300023184-120</strain>
    </source>
</reference>
<keyword evidence="3" id="KW-0677">Repeat</keyword>